<keyword evidence="2" id="KW-1003">Cell membrane</keyword>
<dbReference type="Pfam" id="PF02949">
    <property type="entry name" value="7tm_6"/>
    <property type="match status" value="1"/>
</dbReference>
<feature type="transmembrane region" description="Helical" evidence="10">
    <location>
        <begin position="125"/>
        <end position="145"/>
    </location>
</feature>
<dbReference type="GO" id="GO:0007165">
    <property type="term" value="P:signal transduction"/>
    <property type="evidence" value="ECO:0007669"/>
    <property type="project" value="UniProtKB-KW"/>
</dbReference>
<evidence type="ECO:0000313" key="12">
    <source>
        <dbReference type="Proteomes" id="UP001168821"/>
    </source>
</evidence>
<keyword evidence="4 10" id="KW-0812">Transmembrane</keyword>
<dbReference type="GO" id="GO:0005886">
    <property type="term" value="C:plasma membrane"/>
    <property type="evidence" value="ECO:0007669"/>
    <property type="project" value="UniProtKB-SubCell"/>
</dbReference>
<dbReference type="PANTHER" id="PTHR21137">
    <property type="entry name" value="ODORANT RECEPTOR"/>
    <property type="match status" value="1"/>
</dbReference>
<gene>
    <name evidence="11" type="ORF">Zmor_009669</name>
</gene>
<keyword evidence="6 10" id="KW-1133">Transmembrane helix</keyword>
<evidence type="ECO:0000313" key="11">
    <source>
        <dbReference type="EMBL" id="KAJ3657893.1"/>
    </source>
</evidence>
<comment type="subcellular location">
    <subcellularLocation>
        <location evidence="1 10">Cell membrane</location>
        <topology evidence="1 10">Multi-pass membrane protein</topology>
    </subcellularLocation>
</comment>
<keyword evidence="5 10" id="KW-0552">Olfaction</keyword>
<evidence type="ECO:0000256" key="9">
    <source>
        <dbReference type="ARBA" id="ARBA00023224"/>
    </source>
</evidence>
<feature type="transmembrane region" description="Helical" evidence="10">
    <location>
        <begin position="181"/>
        <end position="204"/>
    </location>
</feature>
<evidence type="ECO:0000256" key="7">
    <source>
        <dbReference type="ARBA" id="ARBA00023136"/>
    </source>
</evidence>
<dbReference type="EMBL" id="JALNTZ010000003">
    <property type="protein sequence ID" value="KAJ3657893.1"/>
    <property type="molecule type" value="Genomic_DNA"/>
</dbReference>
<organism evidence="11 12">
    <name type="scientific">Zophobas morio</name>
    <dbReference type="NCBI Taxonomy" id="2755281"/>
    <lineage>
        <taxon>Eukaryota</taxon>
        <taxon>Metazoa</taxon>
        <taxon>Ecdysozoa</taxon>
        <taxon>Arthropoda</taxon>
        <taxon>Hexapoda</taxon>
        <taxon>Insecta</taxon>
        <taxon>Pterygota</taxon>
        <taxon>Neoptera</taxon>
        <taxon>Endopterygota</taxon>
        <taxon>Coleoptera</taxon>
        <taxon>Polyphaga</taxon>
        <taxon>Cucujiformia</taxon>
        <taxon>Tenebrionidae</taxon>
        <taxon>Zophobas</taxon>
    </lineage>
</organism>
<dbReference type="InterPro" id="IPR004117">
    <property type="entry name" value="7tm6_olfct_rcpt"/>
</dbReference>
<keyword evidence="7 10" id="KW-0472">Membrane</keyword>
<feature type="transmembrane region" description="Helical" evidence="10">
    <location>
        <begin position="285"/>
        <end position="302"/>
    </location>
</feature>
<feature type="transmembrane region" description="Helical" evidence="10">
    <location>
        <begin position="32"/>
        <end position="56"/>
    </location>
</feature>
<evidence type="ECO:0000256" key="5">
    <source>
        <dbReference type="ARBA" id="ARBA00022725"/>
    </source>
</evidence>
<dbReference type="Proteomes" id="UP001168821">
    <property type="component" value="Unassembled WGS sequence"/>
</dbReference>
<keyword evidence="12" id="KW-1185">Reference proteome</keyword>
<dbReference type="GO" id="GO:0004984">
    <property type="term" value="F:olfactory receptor activity"/>
    <property type="evidence" value="ECO:0007669"/>
    <property type="project" value="InterPro"/>
</dbReference>
<keyword evidence="3 10" id="KW-0716">Sensory transduction</keyword>
<evidence type="ECO:0000256" key="10">
    <source>
        <dbReference type="RuleBase" id="RU351113"/>
    </source>
</evidence>
<evidence type="ECO:0000256" key="2">
    <source>
        <dbReference type="ARBA" id="ARBA00022475"/>
    </source>
</evidence>
<feature type="transmembrane region" description="Helical" evidence="10">
    <location>
        <begin position="247"/>
        <end position="273"/>
    </location>
</feature>
<protein>
    <recommendedName>
        <fullName evidence="10">Odorant receptor</fullName>
    </recommendedName>
</protein>
<accession>A0AA38MJ09</accession>
<dbReference type="PANTHER" id="PTHR21137:SF35">
    <property type="entry name" value="ODORANT RECEPTOR 19A-RELATED"/>
    <property type="match status" value="1"/>
</dbReference>
<keyword evidence="8 10" id="KW-0675">Receptor</keyword>
<evidence type="ECO:0000256" key="8">
    <source>
        <dbReference type="ARBA" id="ARBA00023170"/>
    </source>
</evidence>
<evidence type="ECO:0000256" key="3">
    <source>
        <dbReference type="ARBA" id="ARBA00022606"/>
    </source>
</evidence>
<evidence type="ECO:0000256" key="4">
    <source>
        <dbReference type="ARBA" id="ARBA00022692"/>
    </source>
</evidence>
<evidence type="ECO:0000256" key="6">
    <source>
        <dbReference type="ARBA" id="ARBA00022989"/>
    </source>
</evidence>
<comment type="caution">
    <text evidence="10">Lacks conserved residue(s) required for the propagation of feature annotation.</text>
</comment>
<sequence>MKGFNWLEVIRANILVLQIGGPWPFSSKLSKVYSTFIIVFLMVMPAASQTVELLLFTKDIKIFLGSLCLVLQEYQLLTKVFCLTTNFHILEGVLQFLDDEILFQPKSQHQRIFVLEGLSLWKKNFVVLNALAFLTAFSWTMFPILDNLTAQHELIFRSWFPYDVEVSPFYEISYSYQFVHLWFGAFVTHNIDTLVTALMTYIGLQCDLLCDNLRNLGYTQNESILSTEFAVCVKQHKKILRFSTNCVDFFSLIVSIQVATISVCIGICLLQISIDPSFSIEFCHLLFYAITILLQMFQYCWFGNEVLLKSSEISTAAFEINFADASVDVKKNLIFFMARTQRPIKIPVFKLTHLSLEIFVKVLRTAWSYFTLLQQVSVTN</sequence>
<dbReference type="GO" id="GO:0005549">
    <property type="term" value="F:odorant binding"/>
    <property type="evidence" value="ECO:0007669"/>
    <property type="project" value="InterPro"/>
</dbReference>
<comment type="similarity">
    <text evidence="10">Belongs to the insect chemoreceptor superfamily. Heteromeric odorant receptor channel (TC 1.A.69) family.</text>
</comment>
<name>A0AA38MJ09_9CUCU</name>
<keyword evidence="9 10" id="KW-0807">Transducer</keyword>
<proteinExistence type="inferred from homology"/>
<comment type="caution">
    <text evidence="11">The sequence shown here is derived from an EMBL/GenBank/DDBJ whole genome shotgun (WGS) entry which is preliminary data.</text>
</comment>
<reference evidence="11" key="1">
    <citation type="journal article" date="2023" name="G3 (Bethesda)">
        <title>Whole genome assemblies of Zophobas morio and Tenebrio molitor.</title>
        <authorList>
            <person name="Kaur S."/>
            <person name="Stinson S.A."/>
            <person name="diCenzo G.C."/>
        </authorList>
    </citation>
    <scope>NUCLEOTIDE SEQUENCE</scope>
    <source>
        <strain evidence="11">QUZm001</strain>
    </source>
</reference>
<evidence type="ECO:0000256" key="1">
    <source>
        <dbReference type="ARBA" id="ARBA00004651"/>
    </source>
</evidence>
<dbReference type="AlphaFoldDB" id="A0AA38MJ09"/>